<evidence type="ECO:0000313" key="3">
    <source>
        <dbReference type="EnsemblMetazoa" id="ASIC021270-PA"/>
    </source>
</evidence>
<feature type="compositionally biased region" description="Basic and acidic residues" evidence="1">
    <location>
        <begin position="71"/>
        <end position="84"/>
    </location>
</feature>
<sequence length="98" mass="10745">MRQQKSPTTCLFCNARDEPGNGSKTGSKIIKSVNDNVHSSASLPAIPHIPFLGTVQTRDKNAQSGVPFVAREPRREGDYPEHGSRALQRNNNDTEQGE</sequence>
<feature type="region of interest" description="Disordered" evidence="1">
    <location>
        <begin position="54"/>
        <end position="98"/>
    </location>
</feature>
<evidence type="ECO:0000313" key="4">
    <source>
        <dbReference type="Proteomes" id="UP000030765"/>
    </source>
</evidence>
<gene>
    <name evidence="2" type="ORF">ZHAS_00021270</name>
</gene>
<feature type="compositionally biased region" description="Polar residues" evidence="1">
    <location>
        <begin position="1"/>
        <end position="11"/>
    </location>
</feature>
<evidence type="ECO:0000313" key="2">
    <source>
        <dbReference type="EMBL" id="KFB52980.1"/>
    </source>
</evidence>
<accession>A0A084WRY6</accession>
<reference evidence="2 4" key="1">
    <citation type="journal article" date="2014" name="BMC Genomics">
        <title>Genome sequence of Anopheles sinensis provides insight into genetics basis of mosquito competence for malaria parasites.</title>
        <authorList>
            <person name="Zhou D."/>
            <person name="Zhang D."/>
            <person name="Ding G."/>
            <person name="Shi L."/>
            <person name="Hou Q."/>
            <person name="Ye Y."/>
            <person name="Xu Y."/>
            <person name="Zhou H."/>
            <person name="Xiong C."/>
            <person name="Li S."/>
            <person name="Yu J."/>
            <person name="Hong S."/>
            <person name="Yu X."/>
            <person name="Zou P."/>
            <person name="Chen C."/>
            <person name="Chang X."/>
            <person name="Wang W."/>
            <person name="Lv Y."/>
            <person name="Sun Y."/>
            <person name="Ma L."/>
            <person name="Shen B."/>
            <person name="Zhu C."/>
        </authorList>
    </citation>
    <scope>NUCLEOTIDE SEQUENCE [LARGE SCALE GENOMIC DNA]</scope>
</reference>
<dbReference type="EMBL" id="KE525409">
    <property type="protein sequence ID" value="KFB52980.1"/>
    <property type="molecule type" value="Genomic_DNA"/>
</dbReference>
<keyword evidence="4" id="KW-1185">Reference proteome</keyword>
<evidence type="ECO:0000256" key="1">
    <source>
        <dbReference type="SAM" id="MobiDB-lite"/>
    </source>
</evidence>
<reference evidence="3" key="2">
    <citation type="submission" date="2020-05" db="UniProtKB">
        <authorList>
            <consortium name="EnsemblMetazoa"/>
        </authorList>
    </citation>
    <scope>IDENTIFICATION</scope>
</reference>
<feature type="compositionally biased region" description="Polar residues" evidence="1">
    <location>
        <begin position="87"/>
        <end position="98"/>
    </location>
</feature>
<proteinExistence type="predicted"/>
<dbReference type="EnsemblMetazoa" id="ASIC021270-RA">
    <property type="protein sequence ID" value="ASIC021270-PA"/>
    <property type="gene ID" value="ASIC021270"/>
</dbReference>
<protein>
    <submittedName>
        <fullName evidence="2 3">Uncharacterized protein</fullName>
    </submittedName>
</protein>
<dbReference type="EMBL" id="ATLV01026282">
    <property type="status" value="NOT_ANNOTATED_CDS"/>
    <property type="molecule type" value="Genomic_DNA"/>
</dbReference>
<dbReference type="AlphaFoldDB" id="A0A084WRY6"/>
<feature type="region of interest" description="Disordered" evidence="1">
    <location>
        <begin position="1"/>
        <end position="27"/>
    </location>
</feature>
<organism evidence="2">
    <name type="scientific">Anopheles sinensis</name>
    <name type="common">Mosquito</name>
    <dbReference type="NCBI Taxonomy" id="74873"/>
    <lineage>
        <taxon>Eukaryota</taxon>
        <taxon>Metazoa</taxon>
        <taxon>Ecdysozoa</taxon>
        <taxon>Arthropoda</taxon>
        <taxon>Hexapoda</taxon>
        <taxon>Insecta</taxon>
        <taxon>Pterygota</taxon>
        <taxon>Neoptera</taxon>
        <taxon>Endopterygota</taxon>
        <taxon>Diptera</taxon>
        <taxon>Nematocera</taxon>
        <taxon>Culicoidea</taxon>
        <taxon>Culicidae</taxon>
        <taxon>Anophelinae</taxon>
        <taxon>Anopheles</taxon>
    </lineage>
</organism>
<dbReference type="Proteomes" id="UP000030765">
    <property type="component" value="Unassembled WGS sequence"/>
</dbReference>
<dbReference type="VEuPathDB" id="VectorBase:ASIC021270"/>
<name>A0A084WRY6_ANOSI</name>